<proteinExistence type="inferred from homology"/>
<dbReference type="InterPro" id="IPR016166">
    <property type="entry name" value="FAD-bd_PCMH"/>
</dbReference>
<dbReference type="SUPFAM" id="SSF55103">
    <property type="entry name" value="FAD-linked oxidases, C-terminal domain"/>
    <property type="match status" value="1"/>
</dbReference>
<reference evidence="8" key="1">
    <citation type="submission" date="2021-01" db="EMBL/GenBank/DDBJ databases">
        <authorList>
            <person name="Corre E."/>
            <person name="Pelletier E."/>
            <person name="Niang G."/>
            <person name="Scheremetjew M."/>
            <person name="Finn R."/>
            <person name="Kale V."/>
            <person name="Holt S."/>
            <person name="Cochrane G."/>
            <person name="Meng A."/>
            <person name="Brown T."/>
            <person name="Cohen L."/>
        </authorList>
    </citation>
    <scope>NUCLEOTIDE SEQUENCE</scope>
    <source>
        <strain evidence="8">CCMP3105</strain>
    </source>
</reference>
<dbReference type="InterPro" id="IPR050416">
    <property type="entry name" value="FAD-linked_Oxidoreductase"/>
</dbReference>
<keyword evidence="3" id="KW-0285">Flavoprotein</keyword>
<protein>
    <recommendedName>
        <fullName evidence="7">FAD-binding PCMH-type domain-containing protein</fullName>
    </recommendedName>
</protein>
<comment type="cofactor">
    <cofactor evidence="1">
        <name>FAD</name>
        <dbReference type="ChEBI" id="CHEBI:57692"/>
    </cofactor>
</comment>
<gene>
    <name evidence="8" type="ORF">AMON00008_LOCUS48709</name>
</gene>
<feature type="chain" id="PRO_5030692874" description="FAD-binding PCMH-type domain-containing protein" evidence="6">
    <location>
        <begin position="18"/>
        <end position="652"/>
    </location>
</feature>
<dbReference type="InterPro" id="IPR036318">
    <property type="entry name" value="FAD-bd_PCMH-like_sf"/>
</dbReference>
<evidence type="ECO:0000256" key="5">
    <source>
        <dbReference type="ARBA" id="ARBA00023002"/>
    </source>
</evidence>
<dbReference type="GO" id="GO:0016491">
    <property type="term" value="F:oxidoreductase activity"/>
    <property type="evidence" value="ECO:0007669"/>
    <property type="project" value="UniProtKB-KW"/>
</dbReference>
<comment type="similarity">
    <text evidence="2">Belongs to the oxygen-dependent FAD-linked oxidoreductase family.</text>
</comment>
<keyword evidence="6" id="KW-0732">Signal</keyword>
<evidence type="ECO:0000256" key="4">
    <source>
        <dbReference type="ARBA" id="ARBA00022827"/>
    </source>
</evidence>
<accession>A0A7S4SDS7</accession>
<name>A0A7S4SDS7_9DINO</name>
<feature type="domain" description="FAD-binding PCMH-type" evidence="7">
    <location>
        <begin position="102"/>
        <end position="276"/>
    </location>
</feature>
<keyword evidence="4" id="KW-0274">FAD</keyword>
<dbReference type="PANTHER" id="PTHR42973">
    <property type="entry name" value="BINDING OXIDOREDUCTASE, PUTATIVE (AFU_ORTHOLOGUE AFUA_1G17690)-RELATED"/>
    <property type="match status" value="1"/>
</dbReference>
<dbReference type="PROSITE" id="PS51387">
    <property type="entry name" value="FAD_PCMH"/>
    <property type="match status" value="1"/>
</dbReference>
<sequence length="652" mass="70750">MLLLAAIAAGSLALSAARRHPGDGCRCTDPSAACWPSTAEWAQLNRTVEGRLQVPRRGLAACAPGGAQPKECRQAMALSHASALFLQSFSGSSVHTGWANAWNLTLSSYAVEAISAQDVQAGIRFARKHNLRAVVKGGAHSWHGQNQAANSLLIWVYRMHTIRWSEDNSTVTLGAGVPWGDVYLQAQARGRFVVGGGCPTVFTTGGFVQGGGLATIGSKYYGTAADNVLEFEVVLADGSLVVANEGQNADLFWAMRGGGGGTFGVATSVTYRTHESLEDRGRVGGEAVCPTQNRTRELLAFFFGELKGSLGGSAFTFGLQIFEDAEYHIDLRGTAFYGIAAKEARARLAPFVSKVGELGCRWGVGFVVQALRAEDYYPYDPHTWEHTITGEHWAIRQLDDASYGVAAFSRFLRTAELEDAGRLAVKVLRWTELSGGLAIQFFKGMAYYEDGAWATRSRGNTSVTPALRDAVGTMLSAHFLQGWAPHLRGSRAALRQEQLSKWPGLCRSSPRFDHRGWMQRRAMNASGDACKAAQGDGDADQREVDLCWEYLQACTDSVGASLGEHTIPRLRELFPDAGTYLNEADYFEPDWQRSFWGEETYARLLRVKKAVDPQGLFVCHHCVGSEAWTADGNCPSAALAGTDGRQANLRGR</sequence>
<feature type="signal peptide" evidence="6">
    <location>
        <begin position="1"/>
        <end position="17"/>
    </location>
</feature>
<evidence type="ECO:0000256" key="3">
    <source>
        <dbReference type="ARBA" id="ARBA00022630"/>
    </source>
</evidence>
<dbReference type="InterPro" id="IPR006094">
    <property type="entry name" value="Oxid_FAD_bind_N"/>
</dbReference>
<keyword evidence="5" id="KW-0560">Oxidoreductase</keyword>
<evidence type="ECO:0000313" key="8">
    <source>
        <dbReference type="EMBL" id="CAE4642393.1"/>
    </source>
</evidence>
<dbReference type="InterPro" id="IPR016164">
    <property type="entry name" value="FAD-linked_Oxase-like_C"/>
</dbReference>
<dbReference type="EMBL" id="HBNR01068794">
    <property type="protein sequence ID" value="CAE4642393.1"/>
    <property type="molecule type" value="Transcribed_RNA"/>
</dbReference>
<dbReference type="PANTHER" id="PTHR42973:SF39">
    <property type="entry name" value="FAD-BINDING PCMH-TYPE DOMAIN-CONTAINING PROTEIN"/>
    <property type="match status" value="1"/>
</dbReference>
<dbReference type="InterPro" id="IPR016169">
    <property type="entry name" value="FAD-bd_PCMH_sub2"/>
</dbReference>
<dbReference type="Pfam" id="PF01565">
    <property type="entry name" value="FAD_binding_4"/>
    <property type="match status" value="1"/>
</dbReference>
<dbReference type="InterPro" id="IPR012951">
    <property type="entry name" value="BBE"/>
</dbReference>
<dbReference type="Gene3D" id="3.30.465.10">
    <property type="match status" value="2"/>
</dbReference>
<evidence type="ECO:0000256" key="6">
    <source>
        <dbReference type="SAM" id="SignalP"/>
    </source>
</evidence>
<dbReference type="SUPFAM" id="SSF56176">
    <property type="entry name" value="FAD-binding/transporter-associated domain-like"/>
    <property type="match status" value="1"/>
</dbReference>
<dbReference type="GO" id="GO:0071949">
    <property type="term" value="F:FAD binding"/>
    <property type="evidence" value="ECO:0007669"/>
    <property type="project" value="InterPro"/>
</dbReference>
<organism evidence="8">
    <name type="scientific">Alexandrium monilatum</name>
    <dbReference type="NCBI Taxonomy" id="311494"/>
    <lineage>
        <taxon>Eukaryota</taxon>
        <taxon>Sar</taxon>
        <taxon>Alveolata</taxon>
        <taxon>Dinophyceae</taxon>
        <taxon>Gonyaulacales</taxon>
        <taxon>Pyrocystaceae</taxon>
        <taxon>Alexandrium</taxon>
    </lineage>
</organism>
<dbReference type="AlphaFoldDB" id="A0A7S4SDS7"/>
<evidence type="ECO:0000256" key="2">
    <source>
        <dbReference type="ARBA" id="ARBA00005466"/>
    </source>
</evidence>
<evidence type="ECO:0000259" key="7">
    <source>
        <dbReference type="PROSITE" id="PS51387"/>
    </source>
</evidence>
<evidence type="ECO:0000256" key="1">
    <source>
        <dbReference type="ARBA" id="ARBA00001974"/>
    </source>
</evidence>
<dbReference type="Pfam" id="PF08031">
    <property type="entry name" value="BBE"/>
    <property type="match status" value="1"/>
</dbReference>